<dbReference type="EMBL" id="JXQK01000064">
    <property type="protein sequence ID" value="KIP61660.1"/>
    <property type="molecule type" value="Genomic_DNA"/>
</dbReference>
<sequence length="71" mass="8214">MTKFVCDDCGHKFKGMDCEYCATAFTAPVKCPECGSWHTRPSSGLFFSSNKYIYKEIWKTLDEKMNNTEKQ</sequence>
<comment type="caution">
    <text evidence="1">The sequence shown here is derived from an EMBL/GenBank/DDBJ whole genome shotgun (WGS) entry which is preliminary data.</text>
</comment>
<gene>
    <name evidence="1" type="ORF">ST44_09025</name>
</gene>
<accession>A0A0D0I4G3</accession>
<dbReference type="AlphaFoldDB" id="A0A0D0I4G3"/>
<evidence type="ECO:0000313" key="1">
    <source>
        <dbReference type="EMBL" id="KIP61660.1"/>
    </source>
</evidence>
<keyword evidence="2" id="KW-1185">Reference proteome</keyword>
<dbReference type="Proteomes" id="UP000032046">
    <property type="component" value="Unassembled WGS sequence"/>
</dbReference>
<dbReference type="RefSeq" id="WP_042519590.1">
    <property type="nucleotide sequence ID" value="NZ_JAXJLY010000145.1"/>
</dbReference>
<name>A0A0D0I4G3_9BACT</name>
<protein>
    <submittedName>
        <fullName evidence="1">Uncharacterized protein</fullName>
    </submittedName>
</protein>
<organism evidence="1 2">
    <name type="scientific">Prevotella pectinovora</name>
    <dbReference type="NCBI Taxonomy" id="1602169"/>
    <lineage>
        <taxon>Bacteria</taxon>
        <taxon>Pseudomonadati</taxon>
        <taxon>Bacteroidota</taxon>
        <taxon>Bacteroidia</taxon>
        <taxon>Bacteroidales</taxon>
        <taxon>Prevotellaceae</taxon>
        <taxon>Prevotella</taxon>
    </lineage>
</organism>
<reference evidence="1 2" key="1">
    <citation type="submission" date="2015-01" db="EMBL/GenBank/DDBJ databases">
        <title>Comparative genomics of non-oral Prevotella species.</title>
        <authorList>
            <person name="Accetto T."/>
            <person name="Nograsek B."/>
            <person name="Avgustin G."/>
        </authorList>
    </citation>
    <scope>NUCLEOTIDE SEQUENCE [LARGE SCALE GENOMIC DNA]</scope>
    <source>
        <strain evidence="1 2">P5-119</strain>
    </source>
</reference>
<dbReference type="SUPFAM" id="SSF161187">
    <property type="entry name" value="YfgJ-like"/>
    <property type="match status" value="1"/>
</dbReference>
<dbReference type="STRING" id="1602171.ST44_09025"/>
<evidence type="ECO:0000313" key="2">
    <source>
        <dbReference type="Proteomes" id="UP000032046"/>
    </source>
</evidence>
<proteinExistence type="predicted"/>